<evidence type="ECO:0008006" key="4">
    <source>
        <dbReference type="Google" id="ProtNLM"/>
    </source>
</evidence>
<accession>A0ABR6SHY5</accession>
<name>A0ABR6SHY5_ANAVA</name>
<comment type="caution">
    <text evidence="2">The sequence shown here is derived from an EMBL/GenBank/DDBJ whole genome shotgun (WGS) entry which is preliminary data.</text>
</comment>
<evidence type="ECO:0000313" key="3">
    <source>
        <dbReference type="Proteomes" id="UP000570851"/>
    </source>
</evidence>
<proteinExistence type="predicted"/>
<evidence type="ECO:0000256" key="1">
    <source>
        <dbReference type="SAM" id="MobiDB-lite"/>
    </source>
</evidence>
<reference evidence="2 3" key="1">
    <citation type="submission" date="2019-11" db="EMBL/GenBank/DDBJ databases">
        <title>Comparison of genomes from free-living endosymbiotic cyanobacteria isolated from Azolla.</title>
        <authorList>
            <person name="Thiel T."/>
            <person name="Pratte B."/>
        </authorList>
    </citation>
    <scope>NUCLEOTIDE SEQUENCE [LARGE SCALE GENOMIC DNA]</scope>
    <source>
        <strain evidence="2 3">N2B</strain>
        <plasmid evidence="2">pN2B-C</plasmid>
    </source>
</reference>
<keyword evidence="2" id="KW-0614">Plasmid</keyword>
<gene>
    <name evidence="2" type="ORF">GNE12_29475</name>
</gene>
<feature type="region of interest" description="Disordered" evidence="1">
    <location>
        <begin position="33"/>
        <end position="52"/>
    </location>
</feature>
<protein>
    <recommendedName>
        <fullName evidence="4">DNA-binding protein</fullName>
    </recommendedName>
</protein>
<evidence type="ECO:0000313" key="2">
    <source>
        <dbReference type="EMBL" id="MBC1306006.1"/>
    </source>
</evidence>
<keyword evidence="3" id="KW-1185">Reference proteome</keyword>
<sequence length="111" mass="12772">MDSLEQKTEEITAQMKQFTEAIIKIQNYLNNQPKRQKKSYNNNSYYQGQTPRIQPLTEEGLASRLGVSVETIREQRINLPPPLFVGWCKGKDRAGLGWEFNQDTGLYHPAS</sequence>
<dbReference type="EMBL" id="JACKZP010000306">
    <property type="protein sequence ID" value="MBC1306006.1"/>
    <property type="molecule type" value="Genomic_DNA"/>
</dbReference>
<geneLocation type="plasmid" evidence="2">
    <name>pN2B-C</name>
</geneLocation>
<organism evidence="2 3">
    <name type="scientific">Trichormus variabilis N2B</name>
    <dbReference type="NCBI Taxonomy" id="2681315"/>
    <lineage>
        <taxon>Bacteria</taxon>
        <taxon>Bacillati</taxon>
        <taxon>Cyanobacteriota</taxon>
        <taxon>Cyanophyceae</taxon>
        <taxon>Nostocales</taxon>
        <taxon>Nostocaceae</taxon>
        <taxon>Trichormus</taxon>
    </lineage>
</organism>
<dbReference type="Proteomes" id="UP000570851">
    <property type="component" value="Unassembled WGS sequence"/>
</dbReference>